<dbReference type="OrthoDB" id="9765926at2"/>
<keyword evidence="2" id="KW-0378">Hydrolase</keyword>
<dbReference type="Gene3D" id="2.60.40.10">
    <property type="entry name" value="Immunoglobulins"/>
    <property type="match status" value="1"/>
</dbReference>
<dbReference type="Gene3D" id="2.60.120.260">
    <property type="entry name" value="Galactose-binding domain-like"/>
    <property type="match status" value="2"/>
</dbReference>
<evidence type="ECO:0000313" key="7">
    <source>
        <dbReference type="Proteomes" id="UP000321580"/>
    </source>
</evidence>
<keyword evidence="3" id="KW-0732">Signal</keyword>
<evidence type="ECO:0000313" key="6">
    <source>
        <dbReference type="EMBL" id="TXB62191.1"/>
    </source>
</evidence>
<dbReference type="Proteomes" id="UP000321580">
    <property type="component" value="Unassembled WGS sequence"/>
</dbReference>
<feature type="domain" description="P/Homo B" evidence="5">
    <location>
        <begin position="588"/>
        <end position="752"/>
    </location>
</feature>
<dbReference type="InterPro" id="IPR022409">
    <property type="entry name" value="PKD/Chitinase_dom"/>
</dbReference>
<dbReference type="Gene3D" id="2.60.40.740">
    <property type="match status" value="7"/>
</dbReference>
<feature type="signal peptide" evidence="3">
    <location>
        <begin position="1"/>
        <end position="22"/>
    </location>
</feature>
<dbReference type="Pfam" id="PF13585">
    <property type="entry name" value="CHU_C"/>
    <property type="match status" value="1"/>
</dbReference>
<dbReference type="SUPFAM" id="SSF49299">
    <property type="entry name" value="PKD domain"/>
    <property type="match status" value="1"/>
</dbReference>
<dbReference type="InterPro" id="IPR035986">
    <property type="entry name" value="PKD_dom_sf"/>
</dbReference>
<dbReference type="GO" id="GO:0006508">
    <property type="term" value="P:proteolysis"/>
    <property type="evidence" value="ECO:0007669"/>
    <property type="project" value="UniProtKB-KW"/>
</dbReference>
<organism evidence="6 7">
    <name type="scientific">Phaeodactylibacter luteus</name>
    <dbReference type="NCBI Taxonomy" id="1564516"/>
    <lineage>
        <taxon>Bacteria</taxon>
        <taxon>Pseudomonadati</taxon>
        <taxon>Bacteroidota</taxon>
        <taxon>Saprospiria</taxon>
        <taxon>Saprospirales</taxon>
        <taxon>Haliscomenobacteraceae</taxon>
        <taxon>Phaeodactylibacter</taxon>
    </lineage>
</organism>
<evidence type="ECO:0000259" key="5">
    <source>
        <dbReference type="PROSITE" id="PS51829"/>
    </source>
</evidence>
<keyword evidence="1" id="KW-0645">Protease</keyword>
<accession>A0A5C6RIR9</accession>
<evidence type="ECO:0000256" key="1">
    <source>
        <dbReference type="ARBA" id="ARBA00022670"/>
    </source>
</evidence>
<comment type="caution">
    <text evidence="6">The sequence shown here is derived from an EMBL/GenBank/DDBJ whole genome shotgun (WGS) entry which is preliminary data.</text>
</comment>
<dbReference type="SUPFAM" id="SSF49785">
    <property type="entry name" value="Galactose-binding domain-like"/>
    <property type="match status" value="2"/>
</dbReference>
<feature type="chain" id="PRO_5022800720" evidence="3">
    <location>
        <begin position="23"/>
        <end position="1842"/>
    </location>
</feature>
<dbReference type="InterPro" id="IPR000601">
    <property type="entry name" value="PKD_dom"/>
</dbReference>
<proteinExistence type="predicted"/>
<feature type="domain" description="PKD" evidence="4">
    <location>
        <begin position="194"/>
        <end position="238"/>
    </location>
</feature>
<evidence type="ECO:0000256" key="2">
    <source>
        <dbReference type="ARBA" id="ARBA00022801"/>
    </source>
</evidence>
<dbReference type="InterPro" id="IPR008979">
    <property type="entry name" value="Galactose-bd-like_sf"/>
</dbReference>
<dbReference type="RefSeq" id="WP_147168408.1">
    <property type="nucleotide sequence ID" value="NZ_VOOR01000034.1"/>
</dbReference>
<evidence type="ECO:0000256" key="3">
    <source>
        <dbReference type="SAM" id="SignalP"/>
    </source>
</evidence>
<dbReference type="EMBL" id="VOOR01000034">
    <property type="protein sequence ID" value="TXB62191.1"/>
    <property type="molecule type" value="Genomic_DNA"/>
</dbReference>
<dbReference type="PROSITE" id="PS50093">
    <property type="entry name" value="PKD"/>
    <property type="match status" value="1"/>
</dbReference>
<protein>
    <submittedName>
        <fullName evidence="6">T9SS type B sorting domain-containing protein</fullName>
    </submittedName>
</protein>
<dbReference type="NCBIfam" id="TIGR04131">
    <property type="entry name" value="Bac_Flav_CTERM"/>
    <property type="match status" value="1"/>
</dbReference>
<dbReference type="InterPro" id="IPR025667">
    <property type="entry name" value="SprB_repeat"/>
</dbReference>
<gene>
    <name evidence="6" type="ORF">FRY97_15175</name>
</gene>
<dbReference type="SMART" id="SM00089">
    <property type="entry name" value="PKD"/>
    <property type="match status" value="1"/>
</dbReference>
<sequence>MSVSTKIVFACCFSLLGLQHLAGQSYIMGQDAMITACDGVFLDSGGNNGTYSANEDLEVTICPSGAGENVQLTFANINVQPGDVLCFYDGEDTAAPQLSCSDQLTYGNGIIIQATAANPSGCVTITFQSDGAGEDTGWSAGINCIQDCQLIYSDLASTDPLIEPADTGYIDICPGDRVTLSGMGVYPQNDLFYNQSDQTSTFEWNFGDGTTAVGPNVSHVFNEPGGYTIQLTITDEEGCQNTNFLSQRVRVSTYPEYNFGVAIQAACIGDTISLTGTVDTAMTGVDVSAAPVEGSFQQGGTRSDTLLLPDGTGASYQTSIALNQFPPGAVLSDAALLTSICLDMEHSYGGDLDIEVICPNGQSVYILDFPSGVGSTNFGEPYATSPVDGQSSNLTPGVPYSYCFSMTDTDFGTLPDEAGNFNYNYTTVPSNGNGQTHTYSDSYFPEGVYLPQESFAGLEGCPLNGEWTIRVQDNLGADNGWLFQWGINFDASLFARLETFTPQITNWGWVDNPTLAYYSQDSIAAVPQNAGTVNYTFMVENDFGCTFDTTVTIPLLPATHPDCYSCEEIFSMPMDTVICEGESVAFDVSTSTGGIDTITFETIPLEPFGAANYPNSNPFRPTINVNSIAQATLTDPAAQIESVCLNITTEWNADINLFLEAPDGQVLELSTGNGGGSMNYVNTCFTPTAPQPITAGTGPFTGDYLPEGNFAALTGSPINGTWTLRASDAFAPNFVGEFTSWSISFITENDVNYAWSGAGLSCNDCPDPIATPTQTTDYILTATDSYNCEAIDTVTVTVISDAPAPEVECNMASLTALSFTWTAVPGYTEYEYRITINDIQGDWEGPTTDLSYLLNGVANGDEVLFEVRVYTGGAVLDCPVEIGSATCGINFCDLALAQDTLINPSCFGFSDGEALFSTTGGTAPITFSLNGGMAQDTGLFTNLAAGDYELIATDNFGCADTLTFGLTEPDTLTANIQVTNLIACHGAAQGAMAVTANGGTGLYAYEWSTGPAANGPAISDLEAGSYSVTVTDENGCTAVESAALVQPDSIVIELTLSPPNCNSTFDGSIQAIVSGGVPDYSYLWSNMSTTQEITSLNGGAYCLTVTDGNNCVESICTTLSAPNALAIDTILATPALCNGGNTGTATVISSGGTAPYAFEWNDPLNQIDSAATMLEAGAYTVLITDGNGCTISQSVNIAEPMPLSANFAATPVNCTGGEDGTAAVIPAGGVAPYTYVWGNDQTDSLSTQWAAGEANVTITDANGCVFATSTTITEPEEAVALSLEQVQQGCFGEQANQVLATGSGGTGGYSYSWSNGQNTATAIGLDTISYTVTVTDGNGCTATADIVPEDLEDLNFLVIATPPSCNGFVDGRLGINLITGGNGTTFDDYTISWSTGEDGPITENLAGGITYSVTVSDGQGCEKESERFLADPIAITAELGADSVSCFGGEDGRAAPLMVQGDNPPFSYLWSDGQQQDTAANLSAGMYTLTITDDNGCMGMASITVPEPPELTASIATTDNDCFGDAIGEAVVSASGGTPAYAFSWSTGAVSRIATGLSAGGYDYTVTDANGCEFTALFSIEEPEPLLVDLSAEQPVCAGDENGSITAAPSGGTLPYRLSLDNDFFVGSNTLIGLASGTYSVYIRDAKGCTTFEEVTVPAPPALIVDAGPGSAELLLGDSIQLMATAENQQGFIQFDWTAPYSGTLSCTKCPDPVASPEYSILYELRGVDENGCTATDQIRIYVNKPRVVEVPTGFTPNGDGTNDVLVVHGQSGTQVLEFQVFDRWGEMVYKAEEFPVNDDSRGWDGSFRGVMLQPGVYVWKAIVEYEDGRAEAFSGQSTLIR</sequence>
<dbReference type="Gene3D" id="2.60.120.290">
    <property type="entry name" value="Spermadhesin, CUB domain"/>
    <property type="match status" value="1"/>
</dbReference>
<dbReference type="Pfam" id="PF01483">
    <property type="entry name" value="P_proprotein"/>
    <property type="match status" value="1"/>
</dbReference>
<dbReference type="InterPro" id="IPR026341">
    <property type="entry name" value="T9SS_type_B"/>
</dbReference>
<name>A0A5C6RIR9_9BACT</name>
<dbReference type="InterPro" id="IPR013783">
    <property type="entry name" value="Ig-like_fold"/>
</dbReference>
<dbReference type="Pfam" id="PF18911">
    <property type="entry name" value="PKD_4"/>
    <property type="match status" value="1"/>
</dbReference>
<dbReference type="SUPFAM" id="SSF49854">
    <property type="entry name" value="Spermadhesin, CUB domain"/>
    <property type="match status" value="1"/>
</dbReference>
<dbReference type="CDD" id="cd00146">
    <property type="entry name" value="PKD"/>
    <property type="match status" value="1"/>
</dbReference>
<dbReference type="PROSITE" id="PS51829">
    <property type="entry name" value="P_HOMO_B"/>
    <property type="match status" value="1"/>
</dbReference>
<dbReference type="InterPro" id="IPR002884">
    <property type="entry name" value="P_dom"/>
</dbReference>
<dbReference type="InterPro" id="IPR035914">
    <property type="entry name" value="Sperma_CUB_dom_sf"/>
</dbReference>
<dbReference type="Pfam" id="PF13573">
    <property type="entry name" value="SprB"/>
    <property type="match status" value="7"/>
</dbReference>
<dbReference type="GO" id="GO:0004252">
    <property type="term" value="F:serine-type endopeptidase activity"/>
    <property type="evidence" value="ECO:0007669"/>
    <property type="project" value="InterPro"/>
</dbReference>
<evidence type="ECO:0000259" key="4">
    <source>
        <dbReference type="PROSITE" id="PS50093"/>
    </source>
</evidence>
<keyword evidence="7" id="KW-1185">Reference proteome</keyword>
<reference evidence="6 7" key="1">
    <citation type="submission" date="2019-08" db="EMBL/GenBank/DDBJ databases">
        <title>Genome of Phaeodactylibacter luteus.</title>
        <authorList>
            <person name="Bowman J.P."/>
        </authorList>
    </citation>
    <scope>NUCLEOTIDE SEQUENCE [LARGE SCALE GENOMIC DNA]</scope>
    <source>
        <strain evidence="6 7">KCTC 42180</strain>
    </source>
</reference>